<dbReference type="EMBL" id="BLKI01000063">
    <property type="protein sequence ID" value="GFF88461.1"/>
    <property type="molecule type" value="Genomic_DNA"/>
</dbReference>
<feature type="domain" description="Ketopantoate reductase C-terminal" evidence="7">
    <location>
        <begin position="229"/>
        <end position="354"/>
    </location>
</feature>
<dbReference type="Pfam" id="PF02558">
    <property type="entry name" value="ApbA"/>
    <property type="match status" value="1"/>
</dbReference>
<evidence type="ECO:0000259" key="6">
    <source>
        <dbReference type="Pfam" id="PF02558"/>
    </source>
</evidence>
<proteinExistence type="inferred from homology"/>
<dbReference type="NCBIfam" id="TIGR00745">
    <property type="entry name" value="apbA_panE"/>
    <property type="match status" value="1"/>
</dbReference>
<dbReference type="Gene3D" id="3.40.50.720">
    <property type="entry name" value="NAD(P)-binding Rossmann-like Domain"/>
    <property type="match status" value="1"/>
</dbReference>
<comment type="caution">
    <text evidence="8">The sequence shown here is derived from an EMBL/GenBank/DDBJ whole genome shotgun (WGS) entry which is preliminary data.</text>
</comment>
<evidence type="ECO:0000256" key="5">
    <source>
        <dbReference type="ARBA" id="ARBA00032024"/>
    </source>
</evidence>
<dbReference type="InterPro" id="IPR013332">
    <property type="entry name" value="KPR_N"/>
</dbReference>
<organism evidence="8 9">
    <name type="scientific">Aspergillus lentulus</name>
    <dbReference type="NCBI Taxonomy" id="293939"/>
    <lineage>
        <taxon>Eukaryota</taxon>
        <taxon>Fungi</taxon>
        <taxon>Dikarya</taxon>
        <taxon>Ascomycota</taxon>
        <taxon>Pezizomycotina</taxon>
        <taxon>Eurotiomycetes</taxon>
        <taxon>Eurotiomycetidae</taxon>
        <taxon>Eurotiales</taxon>
        <taxon>Aspergillaceae</taxon>
        <taxon>Aspergillus</taxon>
        <taxon>Aspergillus subgen. Fumigati</taxon>
    </lineage>
</organism>
<dbReference type="Gene3D" id="1.10.1040.10">
    <property type="entry name" value="N-(1-d-carboxylethyl)-l-norvaline Dehydrogenase, domain 2"/>
    <property type="match status" value="1"/>
</dbReference>
<keyword evidence="3" id="KW-0521">NADP</keyword>
<dbReference type="InterPro" id="IPR008927">
    <property type="entry name" value="6-PGluconate_DH-like_C_sf"/>
</dbReference>
<dbReference type="PANTHER" id="PTHR43765:SF2">
    <property type="entry name" value="2-DEHYDROPANTOATE 2-REDUCTASE"/>
    <property type="match status" value="1"/>
</dbReference>
<name>A0ABQ1AUU5_ASPLE</name>
<sequence length="359" mass="39567">MLLQDKRILPYAIAGNRIPSTKSAYSGLGSNGTFTAHGLLDIPQRPAVTLLLHRESLHEGYIKNNNQILLETVDGQSIGHTGYDLEVYRSGSWHSVATSTVTSDPIRHLIVTVKTTHTLTALRPLKDRLSARSTILFLQNGCGIIDAVNNSLFPDPTIRPTYITGVVSHGATLNRPFHVTHTGAAAISLGLVPRDDPDPTTPPAEPDYLLTLVPQSPRLNATAYSYSEVLQIQLEKLAVNAFCNPLCALHDAQNGFLFTLPEIRRALLTEIATVVLSLPELRDVPNVRERFSVDRLEGTVNDILAKTAKTTCSMVWDLRAGRETEIRFINGYWVRRGKEVGVPTPINERLMEEILQRGG</sequence>
<evidence type="ECO:0000313" key="9">
    <source>
        <dbReference type="Proteomes" id="UP000465220"/>
    </source>
</evidence>
<feature type="domain" description="Ketopantoate reductase N-terminal" evidence="6">
    <location>
        <begin position="27"/>
        <end position="192"/>
    </location>
</feature>
<dbReference type="Proteomes" id="UP000465220">
    <property type="component" value="Unassembled WGS sequence"/>
</dbReference>
<dbReference type="SUPFAM" id="SSF48179">
    <property type="entry name" value="6-phosphogluconate dehydrogenase C-terminal domain-like"/>
    <property type="match status" value="1"/>
</dbReference>
<dbReference type="SUPFAM" id="SSF51735">
    <property type="entry name" value="NAD(P)-binding Rossmann-fold domains"/>
    <property type="match status" value="1"/>
</dbReference>
<evidence type="ECO:0000256" key="1">
    <source>
        <dbReference type="ARBA" id="ARBA00007870"/>
    </source>
</evidence>
<dbReference type="InterPro" id="IPR003710">
    <property type="entry name" value="ApbA"/>
</dbReference>
<reference evidence="8 9" key="1">
    <citation type="submission" date="2020-01" db="EMBL/GenBank/DDBJ databases">
        <title>Draft genome sequence of Aspergillus lentulus IFM 60648.</title>
        <authorList>
            <person name="Takahashi H."/>
            <person name="Yaguchi T."/>
        </authorList>
    </citation>
    <scope>NUCLEOTIDE SEQUENCE [LARGE SCALE GENOMIC DNA]</scope>
    <source>
        <strain evidence="8 9">IFM 60648</strain>
    </source>
</reference>
<evidence type="ECO:0000313" key="8">
    <source>
        <dbReference type="EMBL" id="GFF88461.1"/>
    </source>
</evidence>
<gene>
    <name evidence="8" type="ORF">IFM60648_08397</name>
</gene>
<dbReference type="InterPro" id="IPR050838">
    <property type="entry name" value="Ketopantoate_reductase"/>
</dbReference>
<evidence type="ECO:0000259" key="7">
    <source>
        <dbReference type="Pfam" id="PF08546"/>
    </source>
</evidence>
<evidence type="ECO:0000256" key="2">
    <source>
        <dbReference type="ARBA" id="ARBA00013014"/>
    </source>
</evidence>
<dbReference type="InterPro" id="IPR036291">
    <property type="entry name" value="NAD(P)-bd_dom_sf"/>
</dbReference>
<dbReference type="InterPro" id="IPR013752">
    <property type="entry name" value="KPA_reductase"/>
</dbReference>
<evidence type="ECO:0000256" key="3">
    <source>
        <dbReference type="ARBA" id="ARBA00022857"/>
    </source>
</evidence>
<comment type="similarity">
    <text evidence="1">Belongs to the ketopantoate reductase family.</text>
</comment>
<keyword evidence="4" id="KW-0560">Oxidoreductase</keyword>
<dbReference type="EC" id="1.1.1.169" evidence="2"/>
<accession>A0ABQ1AUU5</accession>
<dbReference type="Pfam" id="PF08546">
    <property type="entry name" value="ApbA_C"/>
    <property type="match status" value="1"/>
</dbReference>
<keyword evidence="9" id="KW-1185">Reference proteome</keyword>
<dbReference type="InterPro" id="IPR013328">
    <property type="entry name" value="6PGD_dom2"/>
</dbReference>
<dbReference type="PANTHER" id="PTHR43765">
    <property type="entry name" value="2-DEHYDROPANTOATE 2-REDUCTASE-RELATED"/>
    <property type="match status" value="1"/>
</dbReference>
<evidence type="ECO:0000256" key="4">
    <source>
        <dbReference type="ARBA" id="ARBA00023002"/>
    </source>
</evidence>
<protein>
    <recommendedName>
        <fullName evidence="2">2-dehydropantoate 2-reductase</fullName>
        <ecNumber evidence="2">1.1.1.169</ecNumber>
    </recommendedName>
    <alternativeName>
        <fullName evidence="5">Ketopantoate reductase</fullName>
    </alternativeName>
</protein>